<evidence type="ECO:0000256" key="4">
    <source>
        <dbReference type="ARBA" id="ARBA00022679"/>
    </source>
</evidence>
<evidence type="ECO:0000256" key="9">
    <source>
        <dbReference type="ARBA" id="ARBA00050776"/>
    </source>
</evidence>
<name>A0ABP7HMB8_9FLAO</name>
<evidence type="ECO:0000256" key="2">
    <source>
        <dbReference type="ARBA" id="ARBA00006490"/>
    </source>
</evidence>
<evidence type="ECO:0000256" key="3">
    <source>
        <dbReference type="ARBA" id="ARBA00012239"/>
    </source>
</evidence>
<dbReference type="InterPro" id="IPR015421">
    <property type="entry name" value="PyrdxlP-dep_Trfase_major"/>
</dbReference>
<comment type="cofactor">
    <cofactor evidence="1 10">
        <name>pyridoxal 5'-phosphate</name>
        <dbReference type="ChEBI" id="CHEBI:597326"/>
    </cofactor>
</comment>
<dbReference type="SUPFAM" id="SSF53383">
    <property type="entry name" value="PLP-dependent transferases"/>
    <property type="match status" value="1"/>
</dbReference>
<evidence type="ECO:0000256" key="1">
    <source>
        <dbReference type="ARBA" id="ARBA00001933"/>
    </source>
</evidence>
<proteinExistence type="inferred from homology"/>
<dbReference type="EC" id="2.8.1.7" evidence="3"/>
<dbReference type="RefSeq" id="WP_344731026.1">
    <property type="nucleotide sequence ID" value="NZ_BAABBI010000007.1"/>
</dbReference>
<dbReference type="Gene3D" id="3.90.1150.10">
    <property type="entry name" value="Aspartate Aminotransferase, domain 1"/>
    <property type="match status" value="1"/>
</dbReference>
<evidence type="ECO:0000256" key="10">
    <source>
        <dbReference type="RuleBase" id="RU004504"/>
    </source>
</evidence>
<dbReference type="InterPro" id="IPR015424">
    <property type="entry name" value="PyrdxlP-dep_Trfase"/>
</dbReference>
<evidence type="ECO:0000259" key="11">
    <source>
        <dbReference type="Pfam" id="PF00266"/>
    </source>
</evidence>
<evidence type="ECO:0000256" key="5">
    <source>
        <dbReference type="ARBA" id="ARBA00022723"/>
    </source>
</evidence>
<comment type="similarity">
    <text evidence="2">Belongs to the class-V pyridoxal-phosphate-dependent aminotransferase family. NifS/IscS subfamily.</text>
</comment>
<comment type="caution">
    <text evidence="12">The sequence shown here is derived from an EMBL/GenBank/DDBJ whole genome shotgun (WGS) entry which is preliminary data.</text>
</comment>
<evidence type="ECO:0000256" key="6">
    <source>
        <dbReference type="ARBA" id="ARBA00022898"/>
    </source>
</evidence>
<evidence type="ECO:0000313" key="12">
    <source>
        <dbReference type="EMBL" id="GAA3792238.1"/>
    </source>
</evidence>
<keyword evidence="13" id="KW-1185">Reference proteome</keyword>
<comment type="catalytic activity">
    <reaction evidence="9">
        <text>(sulfur carrier)-H + L-cysteine = (sulfur carrier)-SH + L-alanine</text>
        <dbReference type="Rhea" id="RHEA:43892"/>
        <dbReference type="Rhea" id="RHEA-COMP:14737"/>
        <dbReference type="Rhea" id="RHEA-COMP:14739"/>
        <dbReference type="ChEBI" id="CHEBI:29917"/>
        <dbReference type="ChEBI" id="CHEBI:35235"/>
        <dbReference type="ChEBI" id="CHEBI:57972"/>
        <dbReference type="ChEBI" id="CHEBI:64428"/>
        <dbReference type="EC" id="2.8.1.7"/>
    </reaction>
</comment>
<dbReference type="Gene3D" id="3.40.640.10">
    <property type="entry name" value="Type I PLP-dependent aspartate aminotransferase-like (Major domain)"/>
    <property type="match status" value="1"/>
</dbReference>
<organism evidence="12 13">
    <name type="scientific">Corallibacter vietnamensis</name>
    <dbReference type="NCBI Taxonomy" id="904130"/>
    <lineage>
        <taxon>Bacteria</taxon>
        <taxon>Pseudomonadati</taxon>
        <taxon>Bacteroidota</taxon>
        <taxon>Flavobacteriia</taxon>
        <taxon>Flavobacteriales</taxon>
        <taxon>Flavobacteriaceae</taxon>
        <taxon>Corallibacter</taxon>
    </lineage>
</organism>
<dbReference type="Gene3D" id="1.10.260.50">
    <property type="match status" value="1"/>
</dbReference>
<dbReference type="InterPro" id="IPR015422">
    <property type="entry name" value="PyrdxlP-dep_Trfase_small"/>
</dbReference>
<evidence type="ECO:0000313" key="13">
    <source>
        <dbReference type="Proteomes" id="UP001501456"/>
    </source>
</evidence>
<gene>
    <name evidence="12" type="ORF">GCM10022271_25750</name>
</gene>
<accession>A0ABP7HMB8</accession>
<dbReference type="PROSITE" id="PS00595">
    <property type="entry name" value="AA_TRANSFER_CLASS_5"/>
    <property type="match status" value="1"/>
</dbReference>
<keyword evidence="4" id="KW-0808">Transferase</keyword>
<dbReference type="Proteomes" id="UP001501456">
    <property type="component" value="Unassembled WGS sequence"/>
</dbReference>
<dbReference type="PANTHER" id="PTHR11601:SF34">
    <property type="entry name" value="CYSTEINE DESULFURASE"/>
    <property type="match status" value="1"/>
</dbReference>
<keyword evidence="5" id="KW-0479">Metal-binding</keyword>
<dbReference type="InterPro" id="IPR020578">
    <property type="entry name" value="Aminotrans_V_PyrdxlP_BS"/>
</dbReference>
<dbReference type="InterPro" id="IPR016454">
    <property type="entry name" value="Cysteine_dSase"/>
</dbReference>
<dbReference type="InterPro" id="IPR000192">
    <property type="entry name" value="Aminotrans_V_dom"/>
</dbReference>
<sequence>MKTVYFDSAATTQVRQEVVDSMQKVLTECYGNPSSTHAFGRSAKTIIETTRKTIAKQLNALPQEIIFTSGGTEADNMILRCAVRDANVTTIITSPIEHHAVLHTVEELRNEYDVTVEFVKLQDCGTPDYEDLERLLTANDERKLVSLMHVNNEIGNILDIKKVATLCKSNNALFHSDTVQSIGHFEWDVQDVPIDFMTAAAHKFHGPKGIGFAFIRKNSNLKPLIFGGSQERGFRAGTEPVHNIKGLETAFVLAYQNLDEERAYVQELKDYFKEALKFAIPNVKFNGNCDDKVKSTYTLINVCLPMSPEKALTLQFQLDLKGIACSKGSACQSGSGKGSHVLMHILNEEDQQKPSVRFSFSKFNTKEEIDYVVSVLQEFVG</sequence>
<evidence type="ECO:0000256" key="8">
    <source>
        <dbReference type="ARBA" id="ARBA00023014"/>
    </source>
</evidence>
<keyword evidence="7" id="KW-0408">Iron</keyword>
<reference evidence="13" key="1">
    <citation type="journal article" date="2019" name="Int. J. Syst. Evol. Microbiol.">
        <title>The Global Catalogue of Microorganisms (GCM) 10K type strain sequencing project: providing services to taxonomists for standard genome sequencing and annotation.</title>
        <authorList>
            <consortium name="The Broad Institute Genomics Platform"/>
            <consortium name="The Broad Institute Genome Sequencing Center for Infectious Disease"/>
            <person name="Wu L."/>
            <person name="Ma J."/>
        </authorList>
    </citation>
    <scope>NUCLEOTIDE SEQUENCE [LARGE SCALE GENOMIC DNA]</scope>
    <source>
        <strain evidence="13">JCM 17525</strain>
    </source>
</reference>
<dbReference type="Pfam" id="PF00266">
    <property type="entry name" value="Aminotran_5"/>
    <property type="match status" value="1"/>
</dbReference>
<dbReference type="EMBL" id="BAABBI010000007">
    <property type="protein sequence ID" value="GAA3792238.1"/>
    <property type="molecule type" value="Genomic_DNA"/>
</dbReference>
<keyword evidence="8" id="KW-0411">Iron-sulfur</keyword>
<dbReference type="PANTHER" id="PTHR11601">
    <property type="entry name" value="CYSTEINE DESULFURYLASE FAMILY MEMBER"/>
    <property type="match status" value="1"/>
</dbReference>
<keyword evidence="6" id="KW-0663">Pyridoxal phosphate</keyword>
<dbReference type="PIRSF" id="PIRSF005572">
    <property type="entry name" value="NifS"/>
    <property type="match status" value="1"/>
</dbReference>
<evidence type="ECO:0000256" key="7">
    <source>
        <dbReference type="ARBA" id="ARBA00023004"/>
    </source>
</evidence>
<feature type="domain" description="Aminotransferase class V" evidence="11">
    <location>
        <begin position="4"/>
        <end position="372"/>
    </location>
</feature>
<protein>
    <recommendedName>
        <fullName evidence="3">cysteine desulfurase</fullName>
        <ecNumber evidence="3">2.8.1.7</ecNumber>
    </recommendedName>
</protein>